<keyword evidence="1" id="KW-0472">Membrane</keyword>
<dbReference type="AlphaFoldDB" id="A0AAR5PZD4"/>
<dbReference type="EnsemblMetazoa" id="XM_019900596.1">
    <property type="protein sequence ID" value="XP_019756155.1"/>
    <property type="gene ID" value="LOC109534815"/>
</dbReference>
<evidence type="ECO:0000256" key="1">
    <source>
        <dbReference type="SAM" id="Phobius"/>
    </source>
</evidence>
<evidence type="ECO:0000313" key="3">
    <source>
        <dbReference type="Proteomes" id="UP000019118"/>
    </source>
</evidence>
<feature type="transmembrane region" description="Helical" evidence="1">
    <location>
        <begin position="81"/>
        <end position="102"/>
    </location>
</feature>
<protein>
    <recommendedName>
        <fullName evidence="4">MARVEL domain-containing protein</fullName>
    </recommendedName>
</protein>
<keyword evidence="1" id="KW-1133">Transmembrane helix</keyword>
<reference evidence="3" key="1">
    <citation type="journal article" date="2013" name="Genome Biol.">
        <title>Draft genome of the mountain pine beetle, Dendroctonus ponderosae Hopkins, a major forest pest.</title>
        <authorList>
            <person name="Keeling C.I."/>
            <person name="Yuen M.M."/>
            <person name="Liao N.Y."/>
            <person name="Docking T.R."/>
            <person name="Chan S.K."/>
            <person name="Taylor G.A."/>
            <person name="Palmquist D.L."/>
            <person name="Jackman S.D."/>
            <person name="Nguyen A."/>
            <person name="Li M."/>
            <person name="Henderson H."/>
            <person name="Janes J.K."/>
            <person name="Zhao Y."/>
            <person name="Pandoh P."/>
            <person name="Moore R."/>
            <person name="Sperling F.A."/>
            <person name="Huber D.P."/>
            <person name="Birol I."/>
            <person name="Jones S.J."/>
            <person name="Bohlmann J."/>
        </authorList>
    </citation>
    <scope>NUCLEOTIDE SEQUENCE</scope>
</reference>
<dbReference type="RefSeq" id="XP_019766364.1">
    <property type="nucleotide sequence ID" value="XM_019910805.2"/>
</dbReference>
<keyword evidence="3" id="KW-1185">Reference proteome</keyword>
<evidence type="ECO:0000313" key="2">
    <source>
        <dbReference type="EnsemblMetazoa" id="XP_019766364.1"/>
    </source>
</evidence>
<keyword evidence="1" id="KW-0812">Transmembrane</keyword>
<organism evidence="2 3">
    <name type="scientific">Dendroctonus ponderosae</name>
    <name type="common">Mountain pine beetle</name>
    <dbReference type="NCBI Taxonomy" id="77166"/>
    <lineage>
        <taxon>Eukaryota</taxon>
        <taxon>Metazoa</taxon>
        <taxon>Ecdysozoa</taxon>
        <taxon>Arthropoda</taxon>
        <taxon>Hexapoda</taxon>
        <taxon>Insecta</taxon>
        <taxon>Pterygota</taxon>
        <taxon>Neoptera</taxon>
        <taxon>Endopterygota</taxon>
        <taxon>Coleoptera</taxon>
        <taxon>Polyphaga</taxon>
        <taxon>Cucujiformia</taxon>
        <taxon>Curculionidae</taxon>
        <taxon>Scolytinae</taxon>
        <taxon>Dendroctonus</taxon>
    </lineage>
</organism>
<feature type="transmembrane region" description="Helical" evidence="1">
    <location>
        <begin position="16"/>
        <end position="38"/>
    </location>
</feature>
<dbReference type="EnsemblMetazoa" id="XM_019910767.1">
    <property type="protein sequence ID" value="XP_019766326.1"/>
    <property type="gene ID" value="LOC109541799"/>
</dbReference>
<dbReference type="EnsemblMetazoa" id="XM_019910805.1">
    <property type="protein sequence ID" value="XP_019766364.1"/>
    <property type="gene ID" value="LOC109541823"/>
</dbReference>
<dbReference type="EnsemblMetazoa" id="XM_019910819.1">
    <property type="protein sequence ID" value="XP_019766378.1"/>
    <property type="gene ID" value="LOC109541829"/>
</dbReference>
<accession>A0AAR5PZD4</accession>
<dbReference type="GeneID" id="109541823"/>
<feature type="transmembrane region" description="Helical" evidence="1">
    <location>
        <begin position="108"/>
        <end position="130"/>
    </location>
</feature>
<proteinExistence type="predicted"/>
<name>A0AAR5PZD4_DENPD</name>
<reference evidence="2" key="2">
    <citation type="submission" date="2024-08" db="UniProtKB">
        <authorList>
            <consortium name="EnsemblMetazoa"/>
        </authorList>
    </citation>
    <scope>IDENTIFICATION</scope>
</reference>
<sequence length="173" mass="19429">MLQNLNLSCYISLKSWAILMAFKNLLLGIAIIVGGSIWLTNSKVLDTFETYFACGVFIGIINIIAGCIMIAALLTGKEKIVLLYILLEFVILFTLTIFTAMNNLNPEISIVFILVFILCLSLWIGLYNVYRFYIELQIYNSSSVEARVDEITCQMPPNYLASFPEKAVDTTTV</sequence>
<dbReference type="KEGG" id="dpa:109541823"/>
<evidence type="ECO:0008006" key="4">
    <source>
        <dbReference type="Google" id="ProtNLM"/>
    </source>
</evidence>
<feature type="transmembrane region" description="Helical" evidence="1">
    <location>
        <begin position="50"/>
        <end position="74"/>
    </location>
</feature>
<dbReference type="Proteomes" id="UP000019118">
    <property type="component" value="Unassembled WGS sequence"/>
</dbReference>